<evidence type="ECO:0000313" key="2">
    <source>
        <dbReference type="Proteomes" id="UP000774326"/>
    </source>
</evidence>
<proteinExistence type="predicted"/>
<keyword evidence="2" id="KW-1185">Reference proteome</keyword>
<dbReference type="EMBL" id="JAEUBG010001585">
    <property type="protein sequence ID" value="KAH3686155.1"/>
    <property type="molecule type" value="Genomic_DNA"/>
</dbReference>
<comment type="caution">
    <text evidence="1">The sequence shown here is derived from an EMBL/GenBank/DDBJ whole genome shotgun (WGS) entry which is preliminary data.</text>
</comment>
<sequence length="165" mass="19246">MVRGEHQKLGRWRVLRYPLRNGVVIFVGVGFKIFRRNVQKVQSRLSCEEVVLVNDFDFLICQFVNEIDEAFVVFIEQLFELFQSSEFKFSVLSLFTRDGLHGFGELCRGTLDQSQVLQDQLVIYNLHISDWVHINFNVDDLFIVEPSDNMEDPVCVLDICEKLVP</sequence>
<organism evidence="1 2">
    <name type="scientific">Wickerhamomyces pijperi</name>
    <name type="common">Yeast</name>
    <name type="synonym">Pichia pijperi</name>
    <dbReference type="NCBI Taxonomy" id="599730"/>
    <lineage>
        <taxon>Eukaryota</taxon>
        <taxon>Fungi</taxon>
        <taxon>Dikarya</taxon>
        <taxon>Ascomycota</taxon>
        <taxon>Saccharomycotina</taxon>
        <taxon>Saccharomycetes</taxon>
        <taxon>Phaffomycetales</taxon>
        <taxon>Wickerhamomycetaceae</taxon>
        <taxon>Wickerhamomyces</taxon>
    </lineage>
</organism>
<dbReference type="AlphaFoldDB" id="A0A9P8QAW8"/>
<name>A0A9P8QAW8_WICPI</name>
<accession>A0A9P8QAW8</accession>
<protein>
    <submittedName>
        <fullName evidence="1">Uncharacterized protein</fullName>
    </submittedName>
</protein>
<evidence type="ECO:0000313" key="1">
    <source>
        <dbReference type="EMBL" id="KAH3686155.1"/>
    </source>
</evidence>
<reference evidence="1" key="2">
    <citation type="submission" date="2021-01" db="EMBL/GenBank/DDBJ databases">
        <authorList>
            <person name="Schikora-Tamarit M.A."/>
        </authorList>
    </citation>
    <scope>NUCLEOTIDE SEQUENCE</scope>
    <source>
        <strain evidence="1">CBS2887</strain>
    </source>
</reference>
<dbReference type="Proteomes" id="UP000774326">
    <property type="component" value="Unassembled WGS sequence"/>
</dbReference>
<gene>
    <name evidence="1" type="ORF">WICPIJ_002864</name>
</gene>
<reference evidence="1" key="1">
    <citation type="journal article" date="2021" name="Open Biol.">
        <title>Shared evolutionary footprints suggest mitochondrial oxidative damage underlies multiple complex I losses in fungi.</title>
        <authorList>
            <person name="Schikora-Tamarit M.A."/>
            <person name="Marcet-Houben M."/>
            <person name="Nosek J."/>
            <person name="Gabaldon T."/>
        </authorList>
    </citation>
    <scope>NUCLEOTIDE SEQUENCE</scope>
    <source>
        <strain evidence="1">CBS2887</strain>
    </source>
</reference>